<keyword evidence="2" id="KW-1185">Reference proteome</keyword>
<name>A0AAD5LID6_PYTIN</name>
<dbReference type="PANTHER" id="PTHR28589:SF1">
    <property type="entry name" value="SMALL RIBOSOMAL SUBUNIT PROTEIN MS34"/>
    <property type="match status" value="1"/>
</dbReference>
<gene>
    <name evidence="1" type="ORF">P43SY_002009</name>
</gene>
<evidence type="ECO:0000313" key="2">
    <source>
        <dbReference type="Proteomes" id="UP001209570"/>
    </source>
</evidence>
<sequence>MSTGVARKSINIFQALVPTRHYGVGKKATRAIWDRFPEPSYWEITRILPSPDLKHGKVYGRLTFRGKTDPAEKRINGPLKRDWRLVDQA</sequence>
<dbReference type="PANTHER" id="PTHR28589">
    <property type="entry name" value="28S RIBOSOMAL PROTEIN S34, MITOCHONDRIAL"/>
    <property type="match status" value="1"/>
</dbReference>
<dbReference type="Proteomes" id="UP001209570">
    <property type="component" value="Unassembled WGS sequence"/>
</dbReference>
<protein>
    <submittedName>
        <fullName evidence="1">Uncharacterized protein</fullName>
    </submittedName>
</protein>
<evidence type="ECO:0000313" key="1">
    <source>
        <dbReference type="EMBL" id="KAJ0401962.1"/>
    </source>
</evidence>
<comment type="caution">
    <text evidence="1">The sequence shown here is derived from an EMBL/GenBank/DDBJ whole genome shotgun (WGS) entry which is preliminary data.</text>
</comment>
<dbReference type="Pfam" id="PF16053">
    <property type="entry name" value="MRP-S34"/>
    <property type="match status" value="1"/>
</dbReference>
<dbReference type="InterPro" id="IPR032053">
    <property type="entry name" value="Ribosomal_mS34"/>
</dbReference>
<dbReference type="GO" id="GO:0005739">
    <property type="term" value="C:mitochondrion"/>
    <property type="evidence" value="ECO:0007669"/>
    <property type="project" value="InterPro"/>
</dbReference>
<dbReference type="EMBL" id="JAKCXM010000114">
    <property type="protein sequence ID" value="KAJ0401962.1"/>
    <property type="molecule type" value="Genomic_DNA"/>
</dbReference>
<accession>A0AAD5LID6</accession>
<organism evidence="1 2">
    <name type="scientific">Pythium insidiosum</name>
    <name type="common">Pythiosis disease agent</name>
    <dbReference type="NCBI Taxonomy" id="114742"/>
    <lineage>
        <taxon>Eukaryota</taxon>
        <taxon>Sar</taxon>
        <taxon>Stramenopiles</taxon>
        <taxon>Oomycota</taxon>
        <taxon>Peronosporomycetes</taxon>
        <taxon>Pythiales</taxon>
        <taxon>Pythiaceae</taxon>
        <taxon>Pythium</taxon>
    </lineage>
</organism>
<proteinExistence type="predicted"/>
<dbReference type="GO" id="GO:0003735">
    <property type="term" value="F:structural constituent of ribosome"/>
    <property type="evidence" value="ECO:0007669"/>
    <property type="project" value="InterPro"/>
</dbReference>
<reference evidence="1" key="1">
    <citation type="submission" date="2021-12" db="EMBL/GenBank/DDBJ databases">
        <title>Prjna785345.</title>
        <authorList>
            <person name="Rujirawat T."/>
            <person name="Krajaejun T."/>
        </authorList>
    </citation>
    <scope>NUCLEOTIDE SEQUENCE</scope>
    <source>
        <strain evidence="1">Pi057C3</strain>
    </source>
</reference>
<dbReference type="AlphaFoldDB" id="A0AAD5LID6"/>